<gene>
    <name evidence="1" type="ORF">LCGC14_1046840</name>
</gene>
<reference evidence="1" key="1">
    <citation type="journal article" date="2015" name="Nature">
        <title>Complex archaea that bridge the gap between prokaryotes and eukaryotes.</title>
        <authorList>
            <person name="Spang A."/>
            <person name="Saw J.H."/>
            <person name="Jorgensen S.L."/>
            <person name="Zaremba-Niedzwiedzka K."/>
            <person name="Martijn J."/>
            <person name="Lind A.E."/>
            <person name="van Eijk R."/>
            <person name="Schleper C."/>
            <person name="Guy L."/>
            <person name="Ettema T.J."/>
        </authorList>
    </citation>
    <scope>NUCLEOTIDE SEQUENCE</scope>
</reference>
<dbReference type="AlphaFoldDB" id="A0A0F9NBW3"/>
<proteinExistence type="predicted"/>
<protein>
    <submittedName>
        <fullName evidence="1">Uncharacterized protein</fullName>
    </submittedName>
</protein>
<organism evidence="1">
    <name type="scientific">marine sediment metagenome</name>
    <dbReference type="NCBI Taxonomy" id="412755"/>
    <lineage>
        <taxon>unclassified sequences</taxon>
        <taxon>metagenomes</taxon>
        <taxon>ecological metagenomes</taxon>
    </lineage>
</organism>
<comment type="caution">
    <text evidence="1">The sequence shown here is derived from an EMBL/GenBank/DDBJ whole genome shotgun (WGS) entry which is preliminary data.</text>
</comment>
<name>A0A0F9NBW3_9ZZZZ</name>
<sequence length="349" mass="39989">MKKKLKKIKLILLIFTSILFSPFLNFPNIYITHDASIDEVNKLSQASALIDEFNSIFTWNSSISKLYDNNYKSLSLDSLVGNLTDFNPKNSTSYTDLDILNVSLQPSNASWTQFRDFDNDAELPSTNIALVQDEVGEMDDPYDTTVFFARNNSAYNITVSWEYDPSSNNLYTNLFLFNQSQFHNFENYIQPWRIWPNIMTLDSFNTSHTNNDWLFSYSNLISGSGTLNHTIKLVGSINKAGWYYLVMWGPGYNLLDQPRVSTIGELVSEGSASINLTTNQIMDIYRPSLGKVNGFIDKPTKVYERIVRGEDEIYGDSLALIYIYEYSERKLEDGGLKSNNDWAPFIIYI</sequence>
<evidence type="ECO:0000313" key="1">
    <source>
        <dbReference type="EMBL" id="KKN09422.1"/>
    </source>
</evidence>
<accession>A0A0F9NBW3</accession>
<dbReference type="EMBL" id="LAZR01004349">
    <property type="protein sequence ID" value="KKN09422.1"/>
    <property type="molecule type" value="Genomic_DNA"/>
</dbReference>